<feature type="compositionally biased region" description="Basic and acidic residues" evidence="1">
    <location>
        <begin position="147"/>
        <end position="159"/>
    </location>
</feature>
<accession>A0A087G261</accession>
<keyword evidence="3" id="KW-1185">Reference proteome</keyword>
<proteinExistence type="predicted"/>
<name>A0A087G261_ARAAL</name>
<feature type="compositionally biased region" description="Polar residues" evidence="1">
    <location>
        <begin position="177"/>
        <end position="195"/>
    </location>
</feature>
<dbReference type="Proteomes" id="UP000029120">
    <property type="component" value="Unassembled WGS sequence"/>
</dbReference>
<evidence type="ECO:0000256" key="1">
    <source>
        <dbReference type="SAM" id="MobiDB-lite"/>
    </source>
</evidence>
<dbReference type="AlphaFoldDB" id="A0A087G261"/>
<dbReference type="EMBL" id="KL973579">
    <property type="protein sequence ID" value="KFK23963.1"/>
    <property type="molecule type" value="Genomic_DNA"/>
</dbReference>
<protein>
    <submittedName>
        <fullName evidence="2">Uncharacterized protein</fullName>
    </submittedName>
</protein>
<organism evidence="2 3">
    <name type="scientific">Arabis alpina</name>
    <name type="common">Alpine rock-cress</name>
    <dbReference type="NCBI Taxonomy" id="50452"/>
    <lineage>
        <taxon>Eukaryota</taxon>
        <taxon>Viridiplantae</taxon>
        <taxon>Streptophyta</taxon>
        <taxon>Embryophyta</taxon>
        <taxon>Tracheophyta</taxon>
        <taxon>Spermatophyta</taxon>
        <taxon>Magnoliopsida</taxon>
        <taxon>eudicotyledons</taxon>
        <taxon>Gunneridae</taxon>
        <taxon>Pentapetalae</taxon>
        <taxon>rosids</taxon>
        <taxon>malvids</taxon>
        <taxon>Brassicales</taxon>
        <taxon>Brassicaceae</taxon>
        <taxon>Arabideae</taxon>
        <taxon>Arabis</taxon>
    </lineage>
</organism>
<feature type="region of interest" description="Disordered" evidence="1">
    <location>
        <begin position="27"/>
        <end position="195"/>
    </location>
</feature>
<dbReference type="Gramene" id="KFK23963">
    <property type="protein sequence ID" value="KFK23963"/>
    <property type="gene ID" value="AALP_AAs55428U000300"/>
</dbReference>
<feature type="compositionally biased region" description="Low complexity" evidence="1">
    <location>
        <begin position="395"/>
        <end position="407"/>
    </location>
</feature>
<evidence type="ECO:0000313" key="3">
    <source>
        <dbReference type="Proteomes" id="UP000029120"/>
    </source>
</evidence>
<evidence type="ECO:0000313" key="2">
    <source>
        <dbReference type="EMBL" id="KFK23963.1"/>
    </source>
</evidence>
<sequence>MPPKSKAKAAAKAPVMAKLSVAAKASVAANTRGGKSTAAGRGKQIVRGGGVRRRGDLSKLGGRGGRPKDVPGTSTQVAFNLNGGVPSTGRCRPVEGGGSPSVPGLIGAGSGGGSPTVDAGLTGAASGGGTPTVPGLTGADSGGSSIRSDRFRTPVREVHPPTAANSSGGRNFKIEGTSGQRRTLSASSERTASGSVSKTNILAQYPPARQLPSAHQRQSLNLYDLPVSHVEVPVHRRRNLRAVDMVEEEQEEEGYYADFAEQDPPSEEEDEVDAPFVDAQVMDGHQNEALQQDLHYAQHLEYLLGLPGSERLLRLSPIPIPNIQTIWHDEEQRKRDEEQRRRDEEQRRRDEEQRRRDEEHRKGQEQLAEMTKLLTFLKKSDSRIAAFMDDEQATTEDPLAATPTTAPTQPPTQP</sequence>
<feature type="compositionally biased region" description="Basic and acidic residues" evidence="1">
    <location>
        <begin position="331"/>
        <end position="364"/>
    </location>
</feature>
<feature type="region of interest" description="Disordered" evidence="1">
    <location>
        <begin position="331"/>
        <end position="367"/>
    </location>
</feature>
<feature type="region of interest" description="Disordered" evidence="1">
    <location>
        <begin position="387"/>
        <end position="414"/>
    </location>
</feature>
<gene>
    <name evidence="2" type="ORF">AALP_AAs55428U000300</name>
</gene>
<reference evidence="3" key="1">
    <citation type="journal article" date="2015" name="Nat. Plants">
        <title>Genome expansion of Arabis alpina linked with retrotransposition and reduced symmetric DNA methylation.</title>
        <authorList>
            <person name="Willing E.M."/>
            <person name="Rawat V."/>
            <person name="Mandakova T."/>
            <person name="Maumus F."/>
            <person name="James G.V."/>
            <person name="Nordstroem K.J."/>
            <person name="Becker C."/>
            <person name="Warthmann N."/>
            <person name="Chica C."/>
            <person name="Szarzynska B."/>
            <person name="Zytnicki M."/>
            <person name="Albani M.C."/>
            <person name="Kiefer C."/>
            <person name="Bergonzi S."/>
            <person name="Castaings L."/>
            <person name="Mateos J.L."/>
            <person name="Berns M.C."/>
            <person name="Bujdoso N."/>
            <person name="Piofczyk T."/>
            <person name="de Lorenzo L."/>
            <person name="Barrero-Sicilia C."/>
            <person name="Mateos I."/>
            <person name="Piednoel M."/>
            <person name="Hagmann J."/>
            <person name="Chen-Min-Tao R."/>
            <person name="Iglesias-Fernandez R."/>
            <person name="Schuster S.C."/>
            <person name="Alonso-Blanco C."/>
            <person name="Roudier F."/>
            <person name="Carbonero P."/>
            <person name="Paz-Ares J."/>
            <person name="Davis S.J."/>
            <person name="Pecinka A."/>
            <person name="Quesneville H."/>
            <person name="Colot V."/>
            <person name="Lysak M.A."/>
            <person name="Weigel D."/>
            <person name="Coupland G."/>
            <person name="Schneeberger K."/>
        </authorList>
    </citation>
    <scope>NUCLEOTIDE SEQUENCE [LARGE SCALE GENOMIC DNA]</scope>
    <source>
        <strain evidence="3">cv. Pajares</strain>
    </source>
</reference>